<evidence type="ECO:0000256" key="2">
    <source>
        <dbReference type="ARBA" id="ARBA00007441"/>
    </source>
</evidence>
<dbReference type="AlphaFoldDB" id="B7S3W8"/>
<dbReference type="InterPro" id="IPR050596">
    <property type="entry name" value="AspAT/PAT-like"/>
</dbReference>
<comment type="cofactor">
    <cofactor evidence="1">
        <name>pyridoxal 5'-phosphate</name>
        <dbReference type="ChEBI" id="CHEBI:597326"/>
    </cofactor>
</comment>
<dbReference type="FunFam" id="3.40.640.10:FF:000033">
    <property type="entry name" value="Aspartate aminotransferase"/>
    <property type="match status" value="1"/>
</dbReference>
<dbReference type="InterPro" id="IPR004839">
    <property type="entry name" value="Aminotransferase_I/II_large"/>
</dbReference>
<keyword evidence="6" id="KW-0732">Signal</keyword>
<accession>B7S3W8</accession>
<evidence type="ECO:0000313" key="8">
    <source>
        <dbReference type="EMBL" id="EEC42752.1"/>
    </source>
</evidence>
<dbReference type="GeneID" id="7204794"/>
<dbReference type="RefSeq" id="XP_002176258.1">
    <property type="nucleotide sequence ID" value="XM_002176222.1"/>
</dbReference>
<dbReference type="Proteomes" id="UP000000759">
    <property type="component" value="Unassembled WGS sequence"/>
</dbReference>
<dbReference type="PANTHER" id="PTHR46383:SF1">
    <property type="entry name" value="ASPARTATE AMINOTRANSFERASE"/>
    <property type="match status" value="1"/>
</dbReference>
<dbReference type="HOGENOM" id="CLU_017584_4_3_1"/>
<dbReference type="Pfam" id="PF00155">
    <property type="entry name" value="Aminotran_1_2"/>
    <property type="match status" value="1"/>
</dbReference>
<dbReference type="PANTHER" id="PTHR46383">
    <property type="entry name" value="ASPARTATE AMINOTRANSFERASE"/>
    <property type="match status" value="1"/>
</dbReference>
<feature type="chain" id="PRO_5002862902" description="Aminotransferase class I/classII large domain-containing protein" evidence="6">
    <location>
        <begin position="22"/>
        <end position="457"/>
    </location>
</feature>
<dbReference type="GO" id="GO:0006520">
    <property type="term" value="P:amino acid metabolic process"/>
    <property type="evidence" value="ECO:0007669"/>
    <property type="project" value="InterPro"/>
</dbReference>
<feature type="domain" description="Aminotransferase class I/classII large" evidence="7">
    <location>
        <begin position="95"/>
        <end position="452"/>
    </location>
</feature>
<evidence type="ECO:0000256" key="5">
    <source>
        <dbReference type="ARBA" id="ARBA00022898"/>
    </source>
</evidence>
<dbReference type="Gene3D" id="3.90.1150.10">
    <property type="entry name" value="Aspartate Aminotransferase, domain 1"/>
    <property type="match status" value="1"/>
</dbReference>
<dbReference type="Gene3D" id="3.40.640.10">
    <property type="entry name" value="Type I PLP-dependent aspartate aminotransferase-like (Major domain)"/>
    <property type="match status" value="1"/>
</dbReference>
<keyword evidence="5" id="KW-0663">Pyridoxal phosphate</keyword>
<comment type="similarity">
    <text evidence="2">Belongs to the class-I pyridoxal-phosphate-dependent aminotransferase family.</text>
</comment>
<dbReference type="InParanoid" id="B7S3W8"/>
<dbReference type="GO" id="GO:0033854">
    <property type="term" value="F:glutamate-prephenate aminotransferase activity"/>
    <property type="evidence" value="ECO:0007669"/>
    <property type="project" value="UniProtKB-ARBA"/>
</dbReference>
<dbReference type="GO" id="GO:0033853">
    <property type="term" value="F:aspartate-prephenate aminotransferase activity"/>
    <property type="evidence" value="ECO:0007669"/>
    <property type="project" value="UniProtKB-ARBA"/>
</dbReference>
<feature type="signal peptide" evidence="6">
    <location>
        <begin position="1"/>
        <end position="21"/>
    </location>
</feature>
<evidence type="ECO:0000256" key="4">
    <source>
        <dbReference type="ARBA" id="ARBA00022679"/>
    </source>
</evidence>
<evidence type="ECO:0000256" key="6">
    <source>
        <dbReference type="SAM" id="SignalP"/>
    </source>
</evidence>
<dbReference type="eggNOG" id="KOG0257">
    <property type="taxonomic scope" value="Eukaryota"/>
</dbReference>
<dbReference type="PaxDb" id="2850-Phatrdraft870"/>
<evidence type="ECO:0000256" key="1">
    <source>
        <dbReference type="ARBA" id="ARBA00001933"/>
    </source>
</evidence>
<keyword evidence="4" id="KW-0808">Transferase</keyword>
<gene>
    <name evidence="8" type="ORF">PHATRDRAFT_bd870</name>
</gene>
<keyword evidence="3" id="KW-0032">Aminotransferase</keyword>
<protein>
    <recommendedName>
        <fullName evidence="7">Aminotransferase class I/classII large domain-containing protein</fullName>
    </recommendedName>
</protein>
<keyword evidence="9" id="KW-1185">Reference proteome</keyword>
<evidence type="ECO:0000256" key="3">
    <source>
        <dbReference type="ARBA" id="ARBA00022576"/>
    </source>
</evidence>
<organism evidence="8 9">
    <name type="scientific">Phaeodactylum tricornutum (strain CCAP 1055/1)</name>
    <dbReference type="NCBI Taxonomy" id="556484"/>
    <lineage>
        <taxon>Eukaryota</taxon>
        <taxon>Sar</taxon>
        <taxon>Stramenopiles</taxon>
        <taxon>Ochrophyta</taxon>
        <taxon>Bacillariophyta</taxon>
        <taxon>Bacillariophyceae</taxon>
        <taxon>Bacillariophycidae</taxon>
        <taxon>Naviculales</taxon>
        <taxon>Phaeodactylaceae</taxon>
        <taxon>Phaeodactylum</taxon>
    </lineage>
</organism>
<evidence type="ECO:0000259" key="7">
    <source>
        <dbReference type="Pfam" id="PF00155"/>
    </source>
</evidence>
<dbReference type="SUPFAM" id="SSF53383">
    <property type="entry name" value="PLP-dependent transferases"/>
    <property type="match status" value="1"/>
</dbReference>
<proteinExistence type="inferred from homology"/>
<dbReference type="EMBL" id="DS999278">
    <property type="protein sequence ID" value="EEC42752.1"/>
    <property type="molecule type" value="Genomic_DNA"/>
</dbReference>
<dbReference type="InterPro" id="IPR004838">
    <property type="entry name" value="NHTrfase_class1_PyrdxlP-BS"/>
</dbReference>
<dbReference type="PROSITE" id="PS00105">
    <property type="entry name" value="AA_TRANSFER_CLASS_1"/>
    <property type="match status" value="1"/>
</dbReference>
<dbReference type="STRING" id="556484.B7S3W8"/>
<reference evidence="8 9" key="1">
    <citation type="journal article" date="2008" name="Nature">
        <title>The Phaeodactylum genome reveals the evolutionary history of diatom genomes.</title>
        <authorList>
            <person name="Bowler C."/>
            <person name="Allen A.E."/>
            <person name="Badger J.H."/>
            <person name="Grimwood J."/>
            <person name="Jabbari K."/>
            <person name="Kuo A."/>
            <person name="Maheswari U."/>
            <person name="Martens C."/>
            <person name="Maumus F."/>
            <person name="Otillar R.P."/>
            <person name="Rayko E."/>
            <person name="Salamov A."/>
            <person name="Vandepoele K."/>
            <person name="Beszteri B."/>
            <person name="Gruber A."/>
            <person name="Heijde M."/>
            <person name="Katinka M."/>
            <person name="Mock T."/>
            <person name="Valentin K."/>
            <person name="Verret F."/>
            <person name="Berges J.A."/>
            <person name="Brownlee C."/>
            <person name="Cadoret J.P."/>
            <person name="Chiovitti A."/>
            <person name="Choi C.J."/>
            <person name="Coesel S."/>
            <person name="De Martino A."/>
            <person name="Detter J.C."/>
            <person name="Durkin C."/>
            <person name="Falciatore A."/>
            <person name="Fournet J."/>
            <person name="Haruta M."/>
            <person name="Huysman M.J."/>
            <person name="Jenkins B.D."/>
            <person name="Jiroutova K."/>
            <person name="Jorgensen R.E."/>
            <person name="Joubert Y."/>
            <person name="Kaplan A."/>
            <person name="Kroger N."/>
            <person name="Kroth P.G."/>
            <person name="La Roche J."/>
            <person name="Lindquist E."/>
            <person name="Lommer M."/>
            <person name="Martin-Jezequel V."/>
            <person name="Lopez P.J."/>
            <person name="Lucas S."/>
            <person name="Mangogna M."/>
            <person name="McGinnis K."/>
            <person name="Medlin L.K."/>
            <person name="Montsant A."/>
            <person name="Oudot-Le Secq M.P."/>
            <person name="Napoli C."/>
            <person name="Obornik M."/>
            <person name="Parker M.S."/>
            <person name="Petit J.L."/>
            <person name="Porcel B.M."/>
            <person name="Poulsen N."/>
            <person name="Robison M."/>
            <person name="Rychlewski L."/>
            <person name="Rynearson T.A."/>
            <person name="Schmutz J."/>
            <person name="Shapiro H."/>
            <person name="Siaut M."/>
            <person name="Stanley M."/>
            <person name="Sussman M.R."/>
            <person name="Taylor A.R."/>
            <person name="Vardi A."/>
            <person name="von Dassow P."/>
            <person name="Vyverman W."/>
            <person name="Willis A."/>
            <person name="Wyrwicz L.S."/>
            <person name="Rokhsar D.S."/>
            <person name="Weissenbach J."/>
            <person name="Armbrust E.V."/>
            <person name="Green B.R."/>
            <person name="Van de Peer Y."/>
            <person name="Grigoriev I.V."/>
        </authorList>
    </citation>
    <scope>NUCLEOTIDE SEQUENCE [LARGE SCALE GENOMIC DNA]</scope>
    <source>
        <strain evidence="8 9">CCAP 1055/1</strain>
    </source>
</reference>
<dbReference type="InterPro" id="IPR015424">
    <property type="entry name" value="PyrdxlP-dep_Trfase"/>
</dbReference>
<evidence type="ECO:0000313" key="9">
    <source>
        <dbReference type="Proteomes" id="UP000000759"/>
    </source>
</evidence>
<feature type="non-terminal residue" evidence="8">
    <location>
        <position position="457"/>
    </location>
</feature>
<dbReference type="CDD" id="cd00609">
    <property type="entry name" value="AAT_like"/>
    <property type="match status" value="1"/>
</dbReference>
<sequence>MGRVLVASALFFGLTSSFAQAWIARSPWGAVLSTRRTPRCSCRLGSSSKELLDTDAECSSVQSPVALNPLLDQIQPSKTVEIFSLVKQMQAEGIQVTSLCVGEPDFLPSQVVLDAIVQAVQDGETKYTAVTGTLELRQAIAVDLQRRKNVSYDPQSEIVVGNGAKQCVYQGILATAGVGDTVLVPAPYWPSYPEMVRLAGATPVIVESRAETGFLLTPDELRTALQAHAETVKLLILCNPSNPTGGVYNESQLRELVAVLRDYPQVVVLADEIYERLTYSSGTDGGCPSFAAQPGMWERTLTVNGFSKAYAMTGLRLGYIAAPQALARAITTIQSQLTSCAGSLSQAAGVAALTLVSDDELSRNVVEMRAKRDFVLAQLATMPDVQVQVPPQGAFYVLPDMSAYGDDVQLCLDLLSEQRLALVPGSSFGAPGTVRISYATSLEELQTAMDKLRAFLE</sequence>
<name>B7S3W8_PHATC</name>
<dbReference type="InterPro" id="IPR015421">
    <property type="entry name" value="PyrdxlP-dep_Trfase_major"/>
</dbReference>
<dbReference type="InterPro" id="IPR015422">
    <property type="entry name" value="PyrdxlP-dep_Trfase_small"/>
</dbReference>
<dbReference type="OrthoDB" id="2414662at2759"/>
<dbReference type="GO" id="GO:0030170">
    <property type="term" value="F:pyridoxal phosphate binding"/>
    <property type="evidence" value="ECO:0007669"/>
    <property type="project" value="InterPro"/>
</dbReference>
<reference evidence="9" key="2">
    <citation type="submission" date="2008-08" db="EMBL/GenBank/DDBJ databases">
        <authorList>
            <consortium name="Diatom Consortium"/>
            <person name="Grigoriev I."/>
            <person name="Grimwood J."/>
            <person name="Kuo A."/>
            <person name="Otillar R.P."/>
            <person name="Salamov A."/>
            <person name="Detter J.C."/>
            <person name="Lindquist E."/>
            <person name="Shapiro H."/>
            <person name="Lucas S."/>
            <person name="Glavina del Rio T."/>
            <person name="Pitluck S."/>
            <person name="Rokhsar D."/>
            <person name="Bowler C."/>
        </authorList>
    </citation>
    <scope>GENOME REANNOTATION</scope>
    <source>
        <strain evidence="9">CCAP 1055/1</strain>
    </source>
</reference>
<dbReference type="KEGG" id="pti:PHATRDRAFT_bd870"/>